<evidence type="ECO:0000256" key="2">
    <source>
        <dbReference type="ARBA" id="ARBA00047899"/>
    </source>
</evidence>
<accession>A0A1F5LIX2</accession>
<evidence type="ECO:0000313" key="7">
    <source>
        <dbReference type="Proteomes" id="UP000177622"/>
    </source>
</evidence>
<dbReference type="GeneID" id="34576500"/>
<evidence type="ECO:0000256" key="1">
    <source>
        <dbReference type="ARBA" id="ARBA00012513"/>
    </source>
</evidence>
<dbReference type="InterPro" id="IPR011009">
    <property type="entry name" value="Kinase-like_dom_sf"/>
</dbReference>
<organism evidence="6 7">
    <name type="scientific">Penicillium arizonense</name>
    <dbReference type="NCBI Taxonomy" id="1835702"/>
    <lineage>
        <taxon>Eukaryota</taxon>
        <taxon>Fungi</taxon>
        <taxon>Dikarya</taxon>
        <taxon>Ascomycota</taxon>
        <taxon>Pezizomycotina</taxon>
        <taxon>Eurotiomycetes</taxon>
        <taxon>Eurotiomycetidae</taxon>
        <taxon>Eurotiales</taxon>
        <taxon>Aspergillaceae</taxon>
        <taxon>Penicillium</taxon>
    </lineage>
</organism>
<dbReference type="EC" id="2.7.11.1" evidence="1"/>
<dbReference type="GO" id="GO:0004674">
    <property type="term" value="F:protein serine/threonine kinase activity"/>
    <property type="evidence" value="ECO:0007669"/>
    <property type="project" value="UniProtKB-EC"/>
</dbReference>
<keyword evidence="7" id="KW-1185">Reference proteome</keyword>
<dbReference type="SUPFAM" id="SSF56112">
    <property type="entry name" value="Protein kinase-like (PK-like)"/>
    <property type="match status" value="1"/>
</dbReference>
<gene>
    <name evidence="6" type="ORF">PENARI_c009G01972</name>
</gene>
<dbReference type="Proteomes" id="UP000177622">
    <property type="component" value="Unassembled WGS sequence"/>
</dbReference>
<dbReference type="Gene3D" id="3.90.1200.10">
    <property type="match status" value="1"/>
</dbReference>
<dbReference type="InterPro" id="IPR008266">
    <property type="entry name" value="Tyr_kinase_AS"/>
</dbReference>
<dbReference type="AlphaFoldDB" id="A0A1F5LIX2"/>
<comment type="caution">
    <text evidence="6">The sequence shown here is derived from an EMBL/GenBank/DDBJ whole genome shotgun (WGS) entry which is preliminary data.</text>
</comment>
<evidence type="ECO:0000313" key="6">
    <source>
        <dbReference type="EMBL" id="OGE52849.1"/>
    </source>
</evidence>
<dbReference type="PANTHER" id="PTHR21310:SF15">
    <property type="entry name" value="AMINOGLYCOSIDE PHOSPHOTRANSFERASE DOMAIN-CONTAINING PROTEIN"/>
    <property type="match status" value="1"/>
</dbReference>
<dbReference type="InterPro" id="IPR051678">
    <property type="entry name" value="AGP_Transferase"/>
</dbReference>
<sequence>MSFAFYGHTLLSRFHRQEERQKETTELEVESDSHEVHEVHDDANSGFLITCLLRRPQLDLQGTKPLHYTRNVHLFNGAGNRDHRALGTKYNLKDRGPDPNYEVISTHFLQANTTIPVPTVAQEGTEKSRHFTMVERVPGVPLEKIWSSMPQSAREELARCTAEYLGQLRSFQSETMGSVDGSPLYCGFLFPGKGSEGCQVPHGPLKTAEELWRELEKSLDMNSLDVPLAVRVRLRDCMSDPAPWTFIHGDLTSCNIMVDPTAYELTGIIDWERSGYFPVW</sequence>
<dbReference type="InterPro" id="IPR002575">
    <property type="entry name" value="Aminoglycoside_PTrfase"/>
</dbReference>
<protein>
    <recommendedName>
        <fullName evidence="1">non-specific serine/threonine protein kinase</fullName>
        <ecNumber evidence="1">2.7.11.1</ecNumber>
    </recommendedName>
</protein>
<proteinExistence type="predicted"/>
<feature type="domain" description="Aminoglycoside phosphotransferase" evidence="5">
    <location>
        <begin position="109"/>
        <end position="278"/>
    </location>
</feature>
<comment type="catalytic activity">
    <reaction evidence="2">
        <text>L-threonyl-[protein] + ATP = O-phospho-L-threonyl-[protein] + ADP + H(+)</text>
        <dbReference type="Rhea" id="RHEA:46608"/>
        <dbReference type="Rhea" id="RHEA-COMP:11060"/>
        <dbReference type="Rhea" id="RHEA-COMP:11605"/>
        <dbReference type="ChEBI" id="CHEBI:15378"/>
        <dbReference type="ChEBI" id="CHEBI:30013"/>
        <dbReference type="ChEBI" id="CHEBI:30616"/>
        <dbReference type="ChEBI" id="CHEBI:61977"/>
        <dbReference type="ChEBI" id="CHEBI:456216"/>
        <dbReference type="EC" id="2.7.11.1"/>
    </reaction>
</comment>
<dbReference type="STRING" id="1835702.A0A1F5LIX2"/>
<reference evidence="6 7" key="1">
    <citation type="journal article" date="2016" name="Sci. Rep.">
        <title>Penicillium arizonense, a new, genome sequenced fungal species, reveals a high chemical diversity in secreted metabolites.</title>
        <authorList>
            <person name="Grijseels S."/>
            <person name="Nielsen J.C."/>
            <person name="Randelovic M."/>
            <person name="Nielsen J."/>
            <person name="Nielsen K.F."/>
            <person name="Workman M."/>
            <person name="Frisvad J.C."/>
        </authorList>
    </citation>
    <scope>NUCLEOTIDE SEQUENCE [LARGE SCALE GENOMIC DNA]</scope>
    <source>
        <strain evidence="6 7">CBS 141311</strain>
    </source>
</reference>
<comment type="catalytic activity">
    <reaction evidence="3">
        <text>L-seryl-[protein] + ATP = O-phospho-L-seryl-[protein] + ADP + H(+)</text>
        <dbReference type="Rhea" id="RHEA:17989"/>
        <dbReference type="Rhea" id="RHEA-COMP:9863"/>
        <dbReference type="Rhea" id="RHEA-COMP:11604"/>
        <dbReference type="ChEBI" id="CHEBI:15378"/>
        <dbReference type="ChEBI" id="CHEBI:29999"/>
        <dbReference type="ChEBI" id="CHEBI:30616"/>
        <dbReference type="ChEBI" id="CHEBI:83421"/>
        <dbReference type="ChEBI" id="CHEBI:456216"/>
        <dbReference type="EC" id="2.7.11.1"/>
    </reaction>
</comment>
<evidence type="ECO:0000259" key="5">
    <source>
        <dbReference type="Pfam" id="PF01636"/>
    </source>
</evidence>
<dbReference type="PROSITE" id="PS00109">
    <property type="entry name" value="PROTEIN_KINASE_TYR"/>
    <property type="match status" value="1"/>
</dbReference>
<feature type="region of interest" description="Disordered" evidence="4">
    <location>
        <begin position="17"/>
        <end position="38"/>
    </location>
</feature>
<dbReference type="RefSeq" id="XP_022488289.1">
    <property type="nucleotide sequence ID" value="XM_022631766.1"/>
</dbReference>
<dbReference type="Pfam" id="PF01636">
    <property type="entry name" value="APH"/>
    <property type="match status" value="1"/>
</dbReference>
<evidence type="ECO:0000256" key="3">
    <source>
        <dbReference type="ARBA" id="ARBA00048679"/>
    </source>
</evidence>
<name>A0A1F5LIX2_PENAI</name>
<dbReference type="EMBL" id="LXJU01000009">
    <property type="protein sequence ID" value="OGE52849.1"/>
    <property type="molecule type" value="Genomic_DNA"/>
</dbReference>
<dbReference type="OrthoDB" id="8300194at2759"/>
<dbReference type="PANTHER" id="PTHR21310">
    <property type="entry name" value="AMINOGLYCOSIDE PHOSPHOTRANSFERASE-RELATED-RELATED"/>
    <property type="match status" value="1"/>
</dbReference>
<evidence type="ECO:0000256" key="4">
    <source>
        <dbReference type="SAM" id="MobiDB-lite"/>
    </source>
</evidence>